<comment type="cofactor">
    <cofactor evidence="1">
        <name>NAD(+)</name>
        <dbReference type="ChEBI" id="CHEBI:57540"/>
    </cofactor>
</comment>
<dbReference type="InterPro" id="IPR036291">
    <property type="entry name" value="NAD(P)-bd_dom_sf"/>
</dbReference>
<feature type="domain" description="NAD-dependent epimerase/dehydratase" evidence="13">
    <location>
        <begin position="3"/>
        <end position="237"/>
    </location>
</feature>
<dbReference type="PANTHER" id="PTHR43078:SF6">
    <property type="entry name" value="UDP-GLUCURONIC ACID DECARBOXYLASE 1"/>
    <property type="match status" value="1"/>
</dbReference>
<evidence type="ECO:0000256" key="6">
    <source>
        <dbReference type="ARBA" id="ARBA00022989"/>
    </source>
</evidence>
<evidence type="ECO:0000313" key="15">
    <source>
        <dbReference type="Proteomes" id="UP000183015"/>
    </source>
</evidence>
<dbReference type="PANTHER" id="PTHR43078">
    <property type="entry name" value="UDP-GLUCURONIC ACID DECARBOXYLASE-RELATED"/>
    <property type="match status" value="1"/>
</dbReference>
<evidence type="ECO:0000256" key="5">
    <source>
        <dbReference type="ARBA" id="ARBA00022968"/>
    </source>
</evidence>
<evidence type="ECO:0000256" key="3">
    <source>
        <dbReference type="ARBA" id="ARBA00022692"/>
    </source>
</evidence>
<dbReference type="FunFam" id="3.40.50.720:FF:000065">
    <property type="entry name" value="UDP-glucuronic acid decarboxylase 1"/>
    <property type="match status" value="1"/>
</dbReference>
<evidence type="ECO:0000256" key="10">
    <source>
        <dbReference type="ARBA" id="ARBA00023180"/>
    </source>
</evidence>
<evidence type="ECO:0000256" key="7">
    <source>
        <dbReference type="ARBA" id="ARBA00023027"/>
    </source>
</evidence>
<accession>A0A1H7L8C3</accession>
<gene>
    <name evidence="14" type="ORF">SAMN05414137_104359</name>
</gene>
<evidence type="ECO:0000256" key="1">
    <source>
        <dbReference type="ARBA" id="ARBA00001911"/>
    </source>
</evidence>
<proteinExistence type="predicted"/>
<keyword evidence="6" id="KW-1133">Transmembrane helix</keyword>
<dbReference type="GO" id="GO:0070403">
    <property type="term" value="F:NAD+ binding"/>
    <property type="evidence" value="ECO:0007669"/>
    <property type="project" value="InterPro"/>
</dbReference>
<reference evidence="15" key="1">
    <citation type="submission" date="2016-10" db="EMBL/GenBank/DDBJ databases">
        <authorList>
            <person name="Varghese N."/>
        </authorList>
    </citation>
    <scope>NUCLEOTIDE SEQUENCE [LARGE SCALE GENOMIC DNA]</scope>
    <source>
        <strain evidence="15">DSM 45096 / BCRC 16803 / CGMCC 4.1857 / CIP 109030 / JCM 12277 / KCTC 19219 / NBRC 100920 / 33214</strain>
    </source>
</reference>
<organism evidence="14 15">
    <name type="scientific">Streptacidiphilus jiangxiensis</name>
    <dbReference type="NCBI Taxonomy" id="235985"/>
    <lineage>
        <taxon>Bacteria</taxon>
        <taxon>Bacillati</taxon>
        <taxon>Actinomycetota</taxon>
        <taxon>Actinomycetes</taxon>
        <taxon>Kitasatosporales</taxon>
        <taxon>Streptomycetaceae</taxon>
        <taxon>Streptacidiphilus</taxon>
    </lineage>
</organism>
<dbReference type="eggNOG" id="COG0451">
    <property type="taxonomic scope" value="Bacteria"/>
</dbReference>
<dbReference type="GO" id="GO:0042732">
    <property type="term" value="P:D-xylose metabolic process"/>
    <property type="evidence" value="ECO:0007669"/>
    <property type="project" value="InterPro"/>
</dbReference>
<comment type="subcellular location">
    <subcellularLocation>
        <location evidence="2">Golgi apparatus membrane</location>
        <topology evidence="2">Single-pass type II membrane protein</topology>
    </subcellularLocation>
    <subcellularLocation>
        <location evidence="12">Golgi apparatus</location>
        <location evidence="12">Golgi stack membrane</location>
    </subcellularLocation>
</comment>
<dbReference type="GO" id="GO:0005737">
    <property type="term" value="C:cytoplasm"/>
    <property type="evidence" value="ECO:0007669"/>
    <property type="project" value="TreeGrafter"/>
</dbReference>
<dbReference type="EMBL" id="FOAZ01000004">
    <property type="protein sequence ID" value="SEK94507.1"/>
    <property type="molecule type" value="Genomic_DNA"/>
</dbReference>
<keyword evidence="9" id="KW-0472">Membrane</keyword>
<dbReference type="Proteomes" id="UP000183015">
    <property type="component" value="Unassembled WGS sequence"/>
</dbReference>
<dbReference type="CDD" id="cd05230">
    <property type="entry name" value="UGD_SDR_e"/>
    <property type="match status" value="1"/>
</dbReference>
<keyword evidence="7" id="KW-0520">NAD</keyword>
<keyword evidence="8" id="KW-0333">Golgi apparatus</keyword>
<keyword evidence="11" id="KW-0456">Lyase</keyword>
<evidence type="ECO:0000256" key="11">
    <source>
        <dbReference type="ARBA" id="ARBA00023239"/>
    </source>
</evidence>
<keyword evidence="4" id="KW-0210">Decarboxylase</keyword>
<evidence type="ECO:0000256" key="8">
    <source>
        <dbReference type="ARBA" id="ARBA00023034"/>
    </source>
</evidence>
<dbReference type="AlphaFoldDB" id="A0A1H7L8C3"/>
<keyword evidence="5" id="KW-0735">Signal-anchor</keyword>
<name>A0A1H7L8C3_STRJI</name>
<dbReference type="GO" id="GO:0048040">
    <property type="term" value="F:UDP-glucuronate decarboxylase activity"/>
    <property type="evidence" value="ECO:0007669"/>
    <property type="project" value="TreeGrafter"/>
</dbReference>
<protein>
    <submittedName>
        <fullName evidence="14">dTDP-glucose 4,6-dehydratase</fullName>
    </submittedName>
</protein>
<dbReference type="InterPro" id="IPR044516">
    <property type="entry name" value="UXS-like"/>
</dbReference>
<dbReference type="Gene3D" id="3.40.50.720">
    <property type="entry name" value="NAD(P)-binding Rossmann-like Domain"/>
    <property type="match status" value="1"/>
</dbReference>
<dbReference type="STRING" id="235985.SAMN05414137_104359"/>
<dbReference type="Pfam" id="PF01370">
    <property type="entry name" value="Epimerase"/>
    <property type="match status" value="1"/>
</dbReference>
<keyword evidence="3" id="KW-0812">Transmembrane</keyword>
<dbReference type="SUPFAM" id="SSF51735">
    <property type="entry name" value="NAD(P)-binding Rossmann-fold domains"/>
    <property type="match status" value="1"/>
</dbReference>
<dbReference type="RefSeq" id="WP_075003853.1">
    <property type="nucleotide sequence ID" value="NZ_BBPN01000001.1"/>
</dbReference>
<evidence type="ECO:0000256" key="9">
    <source>
        <dbReference type="ARBA" id="ARBA00023136"/>
    </source>
</evidence>
<sequence>MRIVVTGGAGFIGSHLCDRLIARGDEVVCVDDLSSGRPDNIAGLLGSERFTFLDQDIIEGLDVAGPVDAVMHLASPASPPDYRRRPLETLAVGSRGTENALRLAHRHGARFVLASTSEVYGDPVVHPQREDYWGNVNPIGPRSVYDEAKRYAEAVTSAYRRTLGVDTGIVRIFNTYGPRMRADDGRVVSSFLVQALSGEPLTIYGDGSQTRSFCYVDDLVTALVAMMESDQAGPINCGNPAERTIAELATLVGEITGCPVVTEHHELPQDDPTRRRPDIGRAQALLGWSPQVEIEDGLRSTAAWFASRPEEVASAAADLRGGQLDEESRVGDDLRAVPALAG</sequence>
<dbReference type="OrthoDB" id="9801785at2"/>
<keyword evidence="10" id="KW-0325">Glycoprotein</keyword>
<evidence type="ECO:0000259" key="13">
    <source>
        <dbReference type="Pfam" id="PF01370"/>
    </source>
</evidence>
<evidence type="ECO:0000256" key="4">
    <source>
        <dbReference type="ARBA" id="ARBA00022793"/>
    </source>
</evidence>
<dbReference type="InterPro" id="IPR001509">
    <property type="entry name" value="Epimerase_deHydtase"/>
</dbReference>
<keyword evidence="15" id="KW-1185">Reference proteome</keyword>
<evidence type="ECO:0000313" key="14">
    <source>
        <dbReference type="EMBL" id="SEK94507.1"/>
    </source>
</evidence>
<evidence type="ECO:0000256" key="12">
    <source>
        <dbReference type="ARBA" id="ARBA00037859"/>
    </source>
</evidence>
<evidence type="ECO:0000256" key="2">
    <source>
        <dbReference type="ARBA" id="ARBA00004323"/>
    </source>
</evidence>